<comment type="caution">
    <text evidence="9">Lacks conserved residue(s) required for the propagation of feature annotation.</text>
</comment>
<name>H3KE75_9BURK</name>
<keyword evidence="8 9" id="KW-0119">Carbohydrate metabolism</keyword>
<dbReference type="GO" id="GO:0004747">
    <property type="term" value="F:ribokinase activity"/>
    <property type="evidence" value="ECO:0007669"/>
    <property type="project" value="UniProtKB-UniRule"/>
</dbReference>
<comment type="similarity">
    <text evidence="9">Belongs to the carbohydrate kinase PfkB family. Ribokinase subfamily.</text>
</comment>
<dbReference type="GO" id="GO:0019303">
    <property type="term" value="P:D-ribose catabolic process"/>
    <property type="evidence" value="ECO:0007669"/>
    <property type="project" value="UniProtKB-UniRule"/>
</dbReference>
<dbReference type="InterPro" id="IPR011877">
    <property type="entry name" value="Ribokinase"/>
</dbReference>
<dbReference type="Gene3D" id="3.40.1190.20">
    <property type="match status" value="1"/>
</dbReference>
<proteinExistence type="inferred from homology"/>
<sequence>MTSNTRPEARVINLGSINIDYVYQVPHFVRPGETLAATARAVHMGGKGLNQTVAMARAGLAVAHAGRVGPDGGLLKEFLEAEGVDVSAIETDPSTPSGHTVIQVTPEAENSILYFPGTNAGITPAFLERAFASSNPGDWLVIQNELNGLDAIFKAAEKKGLRIVFNPAPWTDAAASVPVERVEALIVNETEARGMLGETELSGEALMRALTERTAAPVVILTEGSRGARVCCRRAGGGVSAKIPCWPVEAVDTTGAGDTFTGYAVRALVETAEDSDPEAKALISGLRFAALAAALSVTKPGAAGSIPTRAEVEAEAEKRGVVF</sequence>
<reference evidence="11 12" key="1">
    <citation type="submission" date="2011-11" db="EMBL/GenBank/DDBJ databases">
        <authorList>
            <person name="Weinstock G."/>
            <person name="Sodergren E."/>
            <person name="Clifton S."/>
            <person name="Fulton L."/>
            <person name="Fulton B."/>
            <person name="Courtney L."/>
            <person name="Fronick C."/>
            <person name="Harrison M."/>
            <person name="Strong C."/>
            <person name="Farmer C."/>
            <person name="Delahaunty K."/>
            <person name="Markovic C."/>
            <person name="Hall O."/>
            <person name="Minx P."/>
            <person name="Tomlinson C."/>
            <person name="Mitreva M."/>
            <person name="Hou S."/>
            <person name="Chen J."/>
            <person name="Wollam A."/>
            <person name="Pepin K.H."/>
            <person name="Johnson M."/>
            <person name="Bhonagiri V."/>
            <person name="Zhang X."/>
            <person name="Suruliraj S."/>
            <person name="Warren W."/>
            <person name="Chinwalla A."/>
            <person name="Mardis E.R."/>
            <person name="Wilson R.K."/>
        </authorList>
    </citation>
    <scope>NUCLEOTIDE SEQUENCE [LARGE SCALE GENOMIC DNA]</scope>
    <source>
        <strain evidence="11 12">YIT 11816</strain>
    </source>
</reference>
<evidence type="ECO:0000256" key="7">
    <source>
        <dbReference type="ARBA" id="ARBA00022958"/>
    </source>
</evidence>
<protein>
    <recommendedName>
        <fullName evidence="9">Ribokinase</fullName>
        <shortName evidence="9">RK</shortName>
        <ecNumber evidence="9">2.7.1.15</ecNumber>
    </recommendedName>
</protein>
<keyword evidence="4 9" id="KW-0418">Kinase</keyword>
<evidence type="ECO:0000313" key="11">
    <source>
        <dbReference type="EMBL" id="EHY31574.1"/>
    </source>
</evidence>
<dbReference type="EC" id="2.7.1.15" evidence="9"/>
<comment type="catalytic activity">
    <reaction evidence="9">
        <text>D-ribose + ATP = D-ribose 5-phosphate + ADP + H(+)</text>
        <dbReference type="Rhea" id="RHEA:13697"/>
        <dbReference type="ChEBI" id="CHEBI:15378"/>
        <dbReference type="ChEBI" id="CHEBI:30616"/>
        <dbReference type="ChEBI" id="CHEBI:47013"/>
        <dbReference type="ChEBI" id="CHEBI:78346"/>
        <dbReference type="ChEBI" id="CHEBI:456216"/>
        <dbReference type="EC" id="2.7.1.15"/>
    </reaction>
</comment>
<comment type="caution">
    <text evidence="11">The sequence shown here is derived from an EMBL/GenBank/DDBJ whole genome shotgun (WGS) entry which is preliminary data.</text>
</comment>
<dbReference type="CDD" id="cd01174">
    <property type="entry name" value="ribokinase"/>
    <property type="match status" value="1"/>
</dbReference>
<evidence type="ECO:0000256" key="9">
    <source>
        <dbReference type="HAMAP-Rule" id="MF_01987"/>
    </source>
</evidence>
<feature type="binding site" evidence="9">
    <location>
        <position position="301"/>
    </location>
    <ligand>
        <name>K(+)</name>
        <dbReference type="ChEBI" id="CHEBI:29103"/>
    </ligand>
</feature>
<dbReference type="HOGENOM" id="CLU_027634_2_1_4"/>
<feature type="binding site" evidence="9">
    <location>
        <position position="188"/>
    </location>
    <ligand>
        <name>ATP</name>
        <dbReference type="ChEBI" id="CHEBI:30616"/>
    </ligand>
</feature>
<keyword evidence="1 9" id="KW-0808">Transferase</keyword>
<feature type="domain" description="Carbohydrate kinase PfkB" evidence="10">
    <location>
        <begin position="11"/>
        <end position="309"/>
    </location>
</feature>
<feature type="binding site" evidence="9">
    <location>
        <position position="296"/>
    </location>
    <ligand>
        <name>K(+)</name>
        <dbReference type="ChEBI" id="CHEBI:29103"/>
    </ligand>
</feature>
<dbReference type="Pfam" id="PF00294">
    <property type="entry name" value="PfkB"/>
    <property type="match status" value="1"/>
</dbReference>
<dbReference type="PATRIC" id="fig|762967.3.peg.824"/>
<dbReference type="HAMAP" id="MF_01987">
    <property type="entry name" value="Ribokinase"/>
    <property type="match status" value="1"/>
</dbReference>
<feature type="binding site" evidence="9">
    <location>
        <position position="258"/>
    </location>
    <ligand>
        <name>substrate</name>
    </ligand>
</feature>
<dbReference type="GO" id="GO:0005829">
    <property type="term" value="C:cytosol"/>
    <property type="evidence" value="ECO:0007669"/>
    <property type="project" value="TreeGrafter"/>
</dbReference>
<feature type="binding site" evidence="9">
    <location>
        <begin position="46"/>
        <end position="50"/>
    </location>
    <ligand>
        <name>substrate</name>
    </ligand>
</feature>
<evidence type="ECO:0000256" key="4">
    <source>
        <dbReference type="ARBA" id="ARBA00022777"/>
    </source>
</evidence>
<gene>
    <name evidence="9" type="primary">rbsK</name>
    <name evidence="11" type="ORF">HMPREF9440_01039</name>
</gene>
<dbReference type="InterPro" id="IPR002139">
    <property type="entry name" value="Ribo/fructo_kinase"/>
</dbReference>
<keyword evidence="2 9" id="KW-0479">Metal-binding</keyword>
<evidence type="ECO:0000313" key="12">
    <source>
        <dbReference type="Proteomes" id="UP000004956"/>
    </source>
</evidence>
<feature type="binding site" evidence="9">
    <location>
        <begin position="222"/>
        <end position="227"/>
    </location>
    <ligand>
        <name>ATP</name>
        <dbReference type="ChEBI" id="CHEBI:30616"/>
    </ligand>
</feature>
<comment type="cofactor">
    <cofactor evidence="9">
        <name>Mg(2+)</name>
        <dbReference type="ChEBI" id="CHEBI:18420"/>
    </cofactor>
    <text evidence="9">Requires a divalent cation, most likely magnesium in vivo, as an electrophilic catalyst to aid phosphoryl group transfer. It is the chelate of the metal and the nucleotide that is the actual substrate.</text>
</comment>
<keyword evidence="6 9" id="KW-0460">Magnesium</keyword>
<dbReference type="InterPro" id="IPR011611">
    <property type="entry name" value="PfkB_dom"/>
</dbReference>
<dbReference type="PANTHER" id="PTHR10584">
    <property type="entry name" value="SUGAR KINASE"/>
    <property type="match status" value="1"/>
</dbReference>
<dbReference type="Proteomes" id="UP000004956">
    <property type="component" value="Unassembled WGS sequence"/>
</dbReference>
<dbReference type="AlphaFoldDB" id="H3KE75"/>
<feature type="active site" description="Proton acceptor" evidence="9">
    <location>
        <position position="258"/>
    </location>
</feature>
<comment type="subunit">
    <text evidence="9">Homodimer.</text>
</comment>
<dbReference type="UniPathway" id="UPA00916">
    <property type="reaction ID" value="UER00889"/>
</dbReference>
<feature type="binding site" evidence="9">
    <location>
        <position position="252"/>
    </location>
    <ligand>
        <name>K(+)</name>
        <dbReference type="ChEBI" id="CHEBI:29103"/>
    </ligand>
</feature>
<feature type="binding site" evidence="9">
    <location>
        <position position="305"/>
    </location>
    <ligand>
        <name>K(+)</name>
        <dbReference type="ChEBI" id="CHEBI:29103"/>
    </ligand>
</feature>
<comment type="pathway">
    <text evidence="9">Carbohydrate metabolism; D-ribose degradation; D-ribose 5-phosphate from beta-D-ribopyranose: step 2/2.</text>
</comment>
<comment type="subcellular location">
    <subcellularLocation>
        <location evidence="9">Cytoplasm</location>
    </subcellularLocation>
</comment>
<feature type="binding site" evidence="9">
    <location>
        <begin position="18"/>
        <end position="20"/>
    </location>
    <ligand>
        <name>substrate</name>
    </ligand>
</feature>
<evidence type="ECO:0000256" key="6">
    <source>
        <dbReference type="ARBA" id="ARBA00022842"/>
    </source>
</evidence>
<accession>H3KE75</accession>
<dbReference type="STRING" id="762967.HMPREF9440_01039"/>
<keyword evidence="3 9" id="KW-0547">Nucleotide-binding</keyword>
<keyword evidence="5 9" id="KW-0067">ATP-binding</keyword>
<feature type="binding site" evidence="9">
    <location>
        <position position="299"/>
    </location>
    <ligand>
        <name>K(+)</name>
        <dbReference type="ChEBI" id="CHEBI:29103"/>
    </ligand>
</feature>
<comment type="activity regulation">
    <text evidence="9">Activated by a monovalent cation that binds near, but not in, the active site. The most likely occupant of the site in vivo is potassium. Ion binding induces a conformational change that may alter substrate affinity.</text>
</comment>
<evidence type="ECO:0000256" key="3">
    <source>
        <dbReference type="ARBA" id="ARBA00022741"/>
    </source>
</evidence>
<evidence type="ECO:0000256" key="5">
    <source>
        <dbReference type="ARBA" id="ARBA00022840"/>
    </source>
</evidence>
<keyword evidence="7 9" id="KW-0630">Potassium</keyword>
<dbReference type="GO" id="GO:0046872">
    <property type="term" value="F:metal ion binding"/>
    <property type="evidence" value="ECO:0007669"/>
    <property type="project" value="UniProtKB-KW"/>
</dbReference>
<feature type="binding site" evidence="9">
    <location>
        <begin position="257"/>
        <end position="258"/>
    </location>
    <ligand>
        <name>ATP</name>
        <dbReference type="ChEBI" id="CHEBI:30616"/>
    </ligand>
</feature>
<dbReference type="EMBL" id="AFBQ01000141">
    <property type="protein sequence ID" value="EHY31574.1"/>
    <property type="molecule type" value="Genomic_DNA"/>
</dbReference>
<keyword evidence="9" id="KW-0963">Cytoplasm</keyword>
<organism evidence="11 12">
    <name type="scientific">Sutterella parvirubra YIT 11816</name>
    <dbReference type="NCBI Taxonomy" id="762967"/>
    <lineage>
        <taxon>Bacteria</taxon>
        <taxon>Pseudomonadati</taxon>
        <taxon>Pseudomonadota</taxon>
        <taxon>Betaproteobacteria</taxon>
        <taxon>Burkholderiales</taxon>
        <taxon>Sutterellaceae</taxon>
        <taxon>Sutterella</taxon>
    </lineage>
</organism>
<dbReference type="InterPro" id="IPR029056">
    <property type="entry name" value="Ribokinase-like"/>
</dbReference>
<dbReference type="GO" id="GO:0005524">
    <property type="term" value="F:ATP binding"/>
    <property type="evidence" value="ECO:0007669"/>
    <property type="project" value="UniProtKB-UniRule"/>
</dbReference>
<evidence type="ECO:0000256" key="2">
    <source>
        <dbReference type="ARBA" id="ARBA00022723"/>
    </source>
</evidence>
<evidence type="ECO:0000256" key="8">
    <source>
        <dbReference type="ARBA" id="ARBA00023277"/>
    </source>
</evidence>
<keyword evidence="12" id="KW-1185">Reference proteome</keyword>
<dbReference type="SUPFAM" id="SSF53613">
    <property type="entry name" value="Ribokinase-like"/>
    <property type="match status" value="1"/>
</dbReference>
<dbReference type="OrthoDB" id="9775849at2"/>
<feature type="binding site" evidence="9">
    <location>
        <position position="254"/>
    </location>
    <ligand>
        <name>K(+)</name>
        <dbReference type="ChEBI" id="CHEBI:29103"/>
    </ligand>
</feature>
<comment type="function">
    <text evidence="9">Catalyzes the phosphorylation of ribose at O-5 in a reaction requiring ATP and magnesium. The resulting D-ribose-5-phosphate can then be used either for sythesis of nucleotides, histidine, and tryptophan, or as a component of the pentose phosphate pathway.</text>
</comment>
<dbReference type="RefSeq" id="WP_008541832.1">
    <property type="nucleotide sequence ID" value="NZ_JH604942.1"/>
</dbReference>
<evidence type="ECO:0000259" key="10">
    <source>
        <dbReference type="Pfam" id="PF00294"/>
    </source>
</evidence>
<dbReference type="PANTHER" id="PTHR10584:SF166">
    <property type="entry name" value="RIBOKINASE"/>
    <property type="match status" value="1"/>
</dbReference>
<feature type="binding site" evidence="9">
    <location>
        <position position="145"/>
    </location>
    <ligand>
        <name>substrate</name>
    </ligand>
</feature>
<dbReference type="PRINTS" id="PR00990">
    <property type="entry name" value="RIBOKINASE"/>
</dbReference>
<evidence type="ECO:0000256" key="1">
    <source>
        <dbReference type="ARBA" id="ARBA00022679"/>
    </source>
</evidence>